<dbReference type="PROSITE" id="PS50893">
    <property type="entry name" value="ABC_TRANSPORTER_2"/>
    <property type="match status" value="1"/>
</dbReference>
<dbReference type="CDD" id="cd07346">
    <property type="entry name" value="ABC_6TM_exporters"/>
    <property type="match status" value="1"/>
</dbReference>
<evidence type="ECO:0000256" key="4">
    <source>
        <dbReference type="ARBA" id="ARBA00022519"/>
    </source>
</evidence>
<dbReference type="Pfam" id="PF00664">
    <property type="entry name" value="ABC_membrane"/>
    <property type="match status" value="1"/>
</dbReference>
<evidence type="ECO:0000256" key="10">
    <source>
        <dbReference type="SAM" id="Phobius"/>
    </source>
</evidence>
<dbReference type="PANTHER" id="PTHR43394:SF1">
    <property type="entry name" value="ATP-BINDING CASSETTE SUB-FAMILY B MEMBER 10, MITOCHONDRIAL"/>
    <property type="match status" value="1"/>
</dbReference>
<evidence type="ECO:0000259" key="12">
    <source>
        <dbReference type="PROSITE" id="PS50929"/>
    </source>
</evidence>
<dbReference type="GO" id="GO:0005886">
    <property type="term" value="C:plasma membrane"/>
    <property type="evidence" value="ECO:0007669"/>
    <property type="project" value="UniProtKB-SubCell"/>
</dbReference>
<dbReference type="GO" id="GO:0015421">
    <property type="term" value="F:ABC-type oligopeptide transporter activity"/>
    <property type="evidence" value="ECO:0007669"/>
    <property type="project" value="TreeGrafter"/>
</dbReference>
<evidence type="ECO:0000256" key="8">
    <source>
        <dbReference type="ARBA" id="ARBA00022989"/>
    </source>
</evidence>
<sequence length="576" mass="62356">MKLPIAHNATIVRKLRALVTRFKTDLAIVLGVQLLVALATVVSPWIIGRSFDAVNAGVPGTVIRTNIIILIVAVVIQSVTAGIGEYTSRVLGQKIFHDLRVDLVQAVTHLPLSTVESAGTGDLLGRTTTDVDRIEFVVRVGISRIVMLSMQVVVTVVAAVLVDWRIGIVVALSFVPVVLLVRRYLRRTIAAYLATSALNAEISGDITETVEHVATVDAFAMRDHRISRTMSLLTEQWENERYTAAMRALFSFSMVIVLFSPIIVAVVWGAWLIGLGYATVGSVTAVALYAQQLRGPVDELSWWVDELQFAAVALARIFGVADVPPDRIIGPDMPDGQTVSIEDVSFEYRAGVTVLDNVTMAINPGEKIAIVGPSGAGKSTLGRLIAGVNPPSRGHIRVGAVEVTRIEEKRMHSTVALVTQENHIFVGSIADNLRFAAPDASDAELWKALDVVDATWVRTMPEGLATKVGSGERELAPDRAQQLALARIVLLDPDIVILDEATSLLDPTAARSTERALARILQGRTVISIAHRLYTAYDADRVCVMIDGKIAELGTHDELVAAGGEYASLWHTWQQD</sequence>
<dbReference type="InterPro" id="IPR027417">
    <property type="entry name" value="P-loop_NTPase"/>
</dbReference>
<dbReference type="SUPFAM" id="SSF52540">
    <property type="entry name" value="P-loop containing nucleoside triphosphate hydrolases"/>
    <property type="match status" value="1"/>
</dbReference>
<dbReference type="PROSITE" id="PS50929">
    <property type="entry name" value="ABC_TM1F"/>
    <property type="match status" value="1"/>
</dbReference>
<keyword evidence="2" id="KW-0813">Transport</keyword>
<dbReference type="PANTHER" id="PTHR43394">
    <property type="entry name" value="ATP-DEPENDENT PERMEASE MDL1, MITOCHONDRIAL"/>
    <property type="match status" value="1"/>
</dbReference>
<keyword evidence="14" id="KW-1185">Reference proteome</keyword>
<dbReference type="Proteomes" id="UP000214355">
    <property type="component" value="Chromosome I"/>
</dbReference>
<evidence type="ECO:0000256" key="1">
    <source>
        <dbReference type="ARBA" id="ARBA00004651"/>
    </source>
</evidence>
<keyword evidence="9 10" id="KW-0472">Membrane</keyword>
<feature type="transmembrane region" description="Helical" evidence="10">
    <location>
        <begin position="136"/>
        <end position="160"/>
    </location>
</feature>
<keyword evidence="4" id="KW-0997">Cell inner membrane</keyword>
<dbReference type="AlphaFoldDB" id="A0A1H2LEI4"/>
<dbReference type="GeneID" id="65344537"/>
<dbReference type="STRING" id="131112.SAMN04489737_0799"/>
<dbReference type="FunFam" id="3.40.50.300:FF:001001">
    <property type="entry name" value="Multidrug ABC transporter ATP-binding protein"/>
    <property type="match status" value="1"/>
</dbReference>
<dbReference type="GO" id="GO:0005524">
    <property type="term" value="F:ATP binding"/>
    <property type="evidence" value="ECO:0007669"/>
    <property type="project" value="UniProtKB-KW"/>
</dbReference>
<reference evidence="14" key="1">
    <citation type="submission" date="2016-10" db="EMBL/GenBank/DDBJ databases">
        <authorList>
            <person name="Varghese N."/>
            <person name="Submissions S."/>
        </authorList>
    </citation>
    <scope>NUCLEOTIDE SEQUENCE [LARGE SCALE GENOMIC DNA]</scope>
    <source>
        <strain evidence="14">DSM 10002</strain>
    </source>
</reference>
<dbReference type="Pfam" id="PF00005">
    <property type="entry name" value="ABC_tran"/>
    <property type="match status" value="1"/>
</dbReference>
<evidence type="ECO:0000313" key="13">
    <source>
        <dbReference type="EMBL" id="SDU79242.1"/>
    </source>
</evidence>
<dbReference type="OrthoDB" id="9806127at2"/>
<keyword evidence="8 10" id="KW-1133">Transmembrane helix</keyword>
<dbReference type="Gene3D" id="3.40.50.300">
    <property type="entry name" value="P-loop containing nucleotide triphosphate hydrolases"/>
    <property type="match status" value="1"/>
</dbReference>
<evidence type="ECO:0000256" key="2">
    <source>
        <dbReference type="ARBA" id="ARBA00022448"/>
    </source>
</evidence>
<keyword evidence="6" id="KW-0547">Nucleotide-binding</keyword>
<name>A0A1H2LEI4_9ACTO</name>
<dbReference type="InterPro" id="IPR003439">
    <property type="entry name" value="ABC_transporter-like_ATP-bd"/>
</dbReference>
<dbReference type="GO" id="GO:0016887">
    <property type="term" value="F:ATP hydrolysis activity"/>
    <property type="evidence" value="ECO:0007669"/>
    <property type="project" value="InterPro"/>
</dbReference>
<feature type="domain" description="ABC transmembrane type-1" evidence="12">
    <location>
        <begin position="27"/>
        <end position="308"/>
    </location>
</feature>
<evidence type="ECO:0000256" key="6">
    <source>
        <dbReference type="ARBA" id="ARBA00022741"/>
    </source>
</evidence>
<evidence type="ECO:0000313" key="14">
    <source>
        <dbReference type="Proteomes" id="UP000214355"/>
    </source>
</evidence>
<dbReference type="SUPFAM" id="SSF90123">
    <property type="entry name" value="ABC transporter transmembrane region"/>
    <property type="match status" value="1"/>
</dbReference>
<dbReference type="InterPro" id="IPR039421">
    <property type="entry name" value="Type_1_exporter"/>
</dbReference>
<dbReference type="EMBL" id="LT629804">
    <property type="protein sequence ID" value="SDU79242.1"/>
    <property type="molecule type" value="Genomic_DNA"/>
</dbReference>
<evidence type="ECO:0000259" key="11">
    <source>
        <dbReference type="PROSITE" id="PS50893"/>
    </source>
</evidence>
<dbReference type="InterPro" id="IPR003593">
    <property type="entry name" value="AAA+_ATPase"/>
</dbReference>
<keyword evidence="7" id="KW-0067">ATP-binding</keyword>
<evidence type="ECO:0000256" key="9">
    <source>
        <dbReference type="ARBA" id="ARBA00023136"/>
    </source>
</evidence>
<feature type="transmembrane region" description="Helical" evidence="10">
    <location>
        <begin position="166"/>
        <end position="185"/>
    </location>
</feature>
<evidence type="ECO:0000256" key="5">
    <source>
        <dbReference type="ARBA" id="ARBA00022692"/>
    </source>
</evidence>
<feature type="transmembrane region" description="Helical" evidence="10">
    <location>
        <begin position="67"/>
        <end position="86"/>
    </location>
</feature>
<proteinExistence type="predicted"/>
<dbReference type="SMART" id="SM00382">
    <property type="entry name" value="AAA"/>
    <property type="match status" value="1"/>
</dbReference>
<dbReference type="InterPro" id="IPR036640">
    <property type="entry name" value="ABC1_TM_sf"/>
</dbReference>
<evidence type="ECO:0000256" key="3">
    <source>
        <dbReference type="ARBA" id="ARBA00022475"/>
    </source>
</evidence>
<feature type="domain" description="ABC transporter" evidence="11">
    <location>
        <begin position="339"/>
        <end position="572"/>
    </location>
</feature>
<keyword evidence="5 10" id="KW-0812">Transmembrane</keyword>
<dbReference type="Gene3D" id="1.20.1560.10">
    <property type="entry name" value="ABC transporter type 1, transmembrane domain"/>
    <property type="match status" value="1"/>
</dbReference>
<feature type="transmembrane region" description="Helical" evidence="10">
    <location>
        <begin position="26"/>
        <end position="47"/>
    </location>
</feature>
<comment type="subcellular location">
    <subcellularLocation>
        <location evidence="1">Cell membrane</location>
        <topology evidence="1">Multi-pass membrane protein</topology>
    </subcellularLocation>
</comment>
<feature type="transmembrane region" description="Helical" evidence="10">
    <location>
        <begin position="244"/>
        <end position="264"/>
    </location>
</feature>
<dbReference type="RefSeq" id="WP_091280155.1">
    <property type="nucleotide sequence ID" value="NZ_LT629804.1"/>
</dbReference>
<protein>
    <submittedName>
        <fullName evidence="13">ABC-type multidrug transport system, ATPase and permease component</fullName>
    </submittedName>
</protein>
<accession>A0A1H2LEI4</accession>
<gene>
    <name evidence="13" type="ORF">SAMN04489737_0799</name>
</gene>
<organism evidence="13 14">
    <name type="scientific">Arcanobacterium phocae</name>
    <dbReference type="NCBI Taxonomy" id="131112"/>
    <lineage>
        <taxon>Bacteria</taxon>
        <taxon>Bacillati</taxon>
        <taxon>Actinomycetota</taxon>
        <taxon>Actinomycetes</taxon>
        <taxon>Actinomycetales</taxon>
        <taxon>Actinomycetaceae</taxon>
        <taxon>Arcanobacterium</taxon>
    </lineage>
</organism>
<dbReference type="InterPro" id="IPR011527">
    <property type="entry name" value="ABC1_TM_dom"/>
</dbReference>
<evidence type="ECO:0000256" key="7">
    <source>
        <dbReference type="ARBA" id="ARBA00022840"/>
    </source>
</evidence>
<keyword evidence="3" id="KW-1003">Cell membrane</keyword>